<keyword evidence="5 6" id="KW-0472">Membrane</keyword>
<name>A0AAD7LCJ7_QUISA</name>
<protein>
    <recommendedName>
        <fullName evidence="6">Reticulon-like protein</fullName>
    </recommendedName>
</protein>
<keyword evidence="9" id="KW-1185">Reference proteome</keyword>
<dbReference type="Proteomes" id="UP001163823">
    <property type="component" value="Chromosome 9"/>
</dbReference>
<dbReference type="PROSITE" id="PS50845">
    <property type="entry name" value="RETICULON"/>
    <property type="match status" value="1"/>
</dbReference>
<dbReference type="AlphaFoldDB" id="A0AAD7LCJ7"/>
<evidence type="ECO:0000256" key="5">
    <source>
        <dbReference type="ARBA" id="ARBA00023136"/>
    </source>
</evidence>
<evidence type="ECO:0000256" key="6">
    <source>
        <dbReference type="RuleBase" id="RU363132"/>
    </source>
</evidence>
<comment type="subcellular location">
    <subcellularLocation>
        <location evidence="1 6">Endoplasmic reticulum membrane</location>
        <topology evidence="1 6">Multi-pass membrane protein</topology>
    </subcellularLocation>
</comment>
<dbReference type="KEGG" id="qsa:O6P43_022182"/>
<accession>A0AAD7LCJ7</accession>
<dbReference type="InterPro" id="IPR044647">
    <property type="entry name" value="RTNLB17/18/21"/>
</dbReference>
<proteinExistence type="predicted"/>
<feature type="domain" description="Reticulon" evidence="7">
    <location>
        <begin position="88"/>
        <end position="242"/>
    </location>
</feature>
<sequence length="341" mass="38916">MDEEIEIIEKISFDIKEINIPEPKKVVNEVKKFHQINENPVPIPLTVKQSPPVKRHSRIYQNFSKSNPIPEARQYRNFPQTQNKLQSLVDLIMWRDVSRSAFVFGIGAFVIISSSYAEDINVSFISVISYLGLAYLAAIFLYRSLICRGAIDVDDTRYVVGEQEAIWVLKLFLPYLNEFLSKLRALFSGDPSTTMKLAVLLFVLARCGSSITIWKMAKFGFFGIFTVPKVCSSYSAQLTAYAKFWFRRFKDAWDSCYNKKAVAIAIFTLVWNLSSIVARIWAVFMMFVAVRYYQQNLVRDDWVEDVAEGGEETWQSSIGEKIQGNGPTLVEVNKAKKGSQG</sequence>
<feature type="transmembrane region" description="Helical" evidence="6">
    <location>
        <begin position="101"/>
        <end position="117"/>
    </location>
</feature>
<evidence type="ECO:0000313" key="9">
    <source>
        <dbReference type="Proteomes" id="UP001163823"/>
    </source>
</evidence>
<organism evidence="8 9">
    <name type="scientific">Quillaja saponaria</name>
    <name type="common">Soap bark tree</name>
    <dbReference type="NCBI Taxonomy" id="32244"/>
    <lineage>
        <taxon>Eukaryota</taxon>
        <taxon>Viridiplantae</taxon>
        <taxon>Streptophyta</taxon>
        <taxon>Embryophyta</taxon>
        <taxon>Tracheophyta</taxon>
        <taxon>Spermatophyta</taxon>
        <taxon>Magnoliopsida</taxon>
        <taxon>eudicotyledons</taxon>
        <taxon>Gunneridae</taxon>
        <taxon>Pentapetalae</taxon>
        <taxon>rosids</taxon>
        <taxon>fabids</taxon>
        <taxon>Fabales</taxon>
        <taxon>Quillajaceae</taxon>
        <taxon>Quillaja</taxon>
    </lineage>
</organism>
<keyword evidence="3 6" id="KW-0256">Endoplasmic reticulum</keyword>
<dbReference type="GO" id="GO:0005789">
    <property type="term" value="C:endoplasmic reticulum membrane"/>
    <property type="evidence" value="ECO:0007669"/>
    <property type="project" value="UniProtKB-SubCell"/>
</dbReference>
<evidence type="ECO:0000256" key="3">
    <source>
        <dbReference type="ARBA" id="ARBA00022824"/>
    </source>
</evidence>
<evidence type="ECO:0000256" key="1">
    <source>
        <dbReference type="ARBA" id="ARBA00004477"/>
    </source>
</evidence>
<dbReference type="Pfam" id="PF02453">
    <property type="entry name" value="Reticulon"/>
    <property type="match status" value="1"/>
</dbReference>
<feature type="transmembrane region" description="Helical" evidence="6">
    <location>
        <begin position="262"/>
        <end position="290"/>
    </location>
</feature>
<feature type="transmembrane region" description="Helical" evidence="6">
    <location>
        <begin position="220"/>
        <end position="241"/>
    </location>
</feature>
<evidence type="ECO:0000256" key="4">
    <source>
        <dbReference type="ARBA" id="ARBA00022989"/>
    </source>
</evidence>
<dbReference type="PANTHER" id="PTHR46626">
    <property type="entry name" value="RETICULON-LIKE PROTEIN B17"/>
    <property type="match status" value="1"/>
</dbReference>
<gene>
    <name evidence="8" type="ORF">O6P43_022182</name>
</gene>
<keyword evidence="4 6" id="KW-1133">Transmembrane helix</keyword>
<evidence type="ECO:0000256" key="2">
    <source>
        <dbReference type="ARBA" id="ARBA00022692"/>
    </source>
</evidence>
<comment type="caution">
    <text evidence="8">The sequence shown here is derived from an EMBL/GenBank/DDBJ whole genome shotgun (WGS) entry which is preliminary data.</text>
</comment>
<dbReference type="InterPro" id="IPR003388">
    <property type="entry name" value="Reticulon"/>
</dbReference>
<feature type="transmembrane region" description="Helical" evidence="6">
    <location>
        <begin position="123"/>
        <end position="142"/>
    </location>
</feature>
<keyword evidence="2 6" id="KW-0812">Transmembrane</keyword>
<dbReference type="EMBL" id="JARAOO010000009">
    <property type="protein sequence ID" value="KAJ7955626.1"/>
    <property type="molecule type" value="Genomic_DNA"/>
</dbReference>
<reference evidence="8" key="1">
    <citation type="journal article" date="2023" name="Science">
        <title>Elucidation of the pathway for biosynthesis of saponin adjuvants from the soapbark tree.</title>
        <authorList>
            <person name="Reed J."/>
            <person name="Orme A."/>
            <person name="El-Demerdash A."/>
            <person name="Owen C."/>
            <person name="Martin L.B.B."/>
            <person name="Misra R.C."/>
            <person name="Kikuchi S."/>
            <person name="Rejzek M."/>
            <person name="Martin A.C."/>
            <person name="Harkess A."/>
            <person name="Leebens-Mack J."/>
            <person name="Louveau T."/>
            <person name="Stephenson M.J."/>
            <person name="Osbourn A."/>
        </authorList>
    </citation>
    <scope>NUCLEOTIDE SEQUENCE</scope>
    <source>
        <strain evidence="8">S10</strain>
    </source>
</reference>
<evidence type="ECO:0000313" key="8">
    <source>
        <dbReference type="EMBL" id="KAJ7955626.1"/>
    </source>
</evidence>
<dbReference type="PANTHER" id="PTHR46626:SF1">
    <property type="entry name" value="RETICULON-LIKE PROTEIN B21"/>
    <property type="match status" value="1"/>
</dbReference>
<evidence type="ECO:0000259" key="7">
    <source>
        <dbReference type="PROSITE" id="PS50845"/>
    </source>
</evidence>